<evidence type="ECO:0000256" key="6">
    <source>
        <dbReference type="PROSITE-ProRule" id="PRU00169"/>
    </source>
</evidence>
<evidence type="ECO:0000256" key="7">
    <source>
        <dbReference type="SAM" id="MobiDB-lite"/>
    </source>
</evidence>
<dbReference type="SMART" id="SM00388">
    <property type="entry name" value="HisKA"/>
    <property type="match status" value="1"/>
</dbReference>
<dbReference type="SUPFAM" id="SSF55874">
    <property type="entry name" value="ATPase domain of HSP90 chaperone/DNA topoisomerase II/histidine kinase"/>
    <property type="match status" value="1"/>
</dbReference>
<evidence type="ECO:0000259" key="8">
    <source>
        <dbReference type="PROSITE" id="PS50109"/>
    </source>
</evidence>
<dbReference type="STRING" id="183478.A0A364N2M2"/>
<keyword evidence="4" id="KW-0843">Virulence</keyword>
<dbReference type="InterPro" id="IPR003594">
    <property type="entry name" value="HATPase_dom"/>
</dbReference>
<dbReference type="CDD" id="cd17546">
    <property type="entry name" value="REC_hyHK_CKI1_RcsC-like"/>
    <property type="match status" value="1"/>
</dbReference>
<feature type="region of interest" description="Disordered" evidence="7">
    <location>
        <begin position="608"/>
        <end position="645"/>
    </location>
</feature>
<dbReference type="InterPro" id="IPR036097">
    <property type="entry name" value="HisK_dim/P_sf"/>
</dbReference>
<dbReference type="GO" id="GO:0006508">
    <property type="term" value="P:proteolysis"/>
    <property type="evidence" value="ECO:0007669"/>
    <property type="project" value="InterPro"/>
</dbReference>
<dbReference type="Gene3D" id="1.10.287.130">
    <property type="match status" value="1"/>
</dbReference>
<dbReference type="Gene3D" id="3.40.50.2300">
    <property type="match status" value="1"/>
</dbReference>
<dbReference type="SUPFAM" id="SSF52172">
    <property type="entry name" value="CheY-like"/>
    <property type="match status" value="1"/>
</dbReference>
<feature type="compositionally biased region" description="Polar residues" evidence="7">
    <location>
        <begin position="608"/>
        <end position="620"/>
    </location>
</feature>
<dbReference type="InterPro" id="IPR036890">
    <property type="entry name" value="HATPase_C_sf"/>
</dbReference>
<dbReference type="SUPFAM" id="SSF47384">
    <property type="entry name" value="Homodimeric domain of signal transducing histidine kinase"/>
    <property type="match status" value="1"/>
</dbReference>
<dbReference type="Pfam" id="PF00561">
    <property type="entry name" value="Abhydrolase_1"/>
    <property type="match status" value="1"/>
</dbReference>
<comment type="subcellular location">
    <subcellularLocation>
        <location evidence="1">Peroxisome</location>
    </subcellularLocation>
</comment>
<dbReference type="PROSITE" id="PS50109">
    <property type="entry name" value="HIS_KIN"/>
    <property type="match status" value="1"/>
</dbReference>
<comment type="similarity">
    <text evidence="2">Belongs to the AB hydrolase superfamily. AKT2 hydrolase family.</text>
</comment>
<feature type="domain" description="Histidine kinase" evidence="8">
    <location>
        <begin position="770"/>
        <end position="1030"/>
    </location>
</feature>
<protein>
    <submittedName>
        <fullName evidence="10">Proline iminopeptidase</fullName>
        <ecNumber evidence="10">2.7.13.3</ecNumber>
    </submittedName>
</protein>
<keyword evidence="11" id="KW-1185">Reference proteome</keyword>
<dbReference type="SMART" id="SM00448">
    <property type="entry name" value="REC"/>
    <property type="match status" value="1"/>
</dbReference>
<dbReference type="Gene3D" id="3.30.565.10">
    <property type="entry name" value="Histidine kinase-like ATPase, C-terminal domain"/>
    <property type="match status" value="1"/>
</dbReference>
<dbReference type="PRINTS" id="PR00344">
    <property type="entry name" value="BCTRLSENSOR"/>
</dbReference>
<dbReference type="InterPro" id="IPR029016">
    <property type="entry name" value="GAF-like_dom_sf"/>
</dbReference>
<keyword evidence="10" id="KW-0808">Transferase</keyword>
<evidence type="ECO:0000256" key="4">
    <source>
        <dbReference type="ARBA" id="ARBA00023026"/>
    </source>
</evidence>
<feature type="compositionally biased region" description="Polar residues" evidence="7">
    <location>
        <begin position="1215"/>
        <end position="1235"/>
    </location>
</feature>
<dbReference type="SMART" id="SM00387">
    <property type="entry name" value="HATPase_c"/>
    <property type="match status" value="1"/>
</dbReference>
<dbReference type="PANTHER" id="PTHR43722">
    <property type="entry name" value="PROLINE IMINOPEPTIDASE"/>
    <property type="match status" value="1"/>
</dbReference>
<dbReference type="InterPro" id="IPR029058">
    <property type="entry name" value="AB_hydrolase_fold"/>
</dbReference>
<dbReference type="Pfam" id="PF00512">
    <property type="entry name" value="HisKA"/>
    <property type="match status" value="1"/>
</dbReference>
<evidence type="ECO:0000256" key="1">
    <source>
        <dbReference type="ARBA" id="ARBA00004275"/>
    </source>
</evidence>
<dbReference type="SUPFAM" id="SSF53474">
    <property type="entry name" value="alpha/beta-Hydrolases"/>
    <property type="match status" value="1"/>
</dbReference>
<proteinExistence type="inferred from homology"/>
<evidence type="ECO:0000256" key="5">
    <source>
        <dbReference type="ARBA" id="ARBA00023140"/>
    </source>
</evidence>
<dbReference type="Gene3D" id="3.30.450.40">
    <property type="match status" value="1"/>
</dbReference>
<feature type="region of interest" description="Disordered" evidence="7">
    <location>
        <begin position="1187"/>
        <end position="1257"/>
    </location>
</feature>
<dbReference type="CDD" id="cd00082">
    <property type="entry name" value="HisKA"/>
    <property type="match status" value="1"/>
</dbReference>
<dbReference type="EMBL" id="QGDH01000067">
    <property type="protein sequence ID" value="RAR10240.1"/>
    <property type="molecule type" value="Genomic_DNA"/>
</dbReference>
<dbReference type="Proteomes" id="UP000249619">
    <property type="component" value="Unassembled WGS sequence"/>
</dbReference>
<gene>
    <name evidence="10" type="ORF">DDE83_005105</name>
</gene>
<name>A0A364N2M2_STELY</name>
<organism evidence="10 11">
    <name type="scientific">Stemphylium lycopersici</name>
    <name type="common">Tomato gray leaf spot disease fungus</name>
    <name type="synonym">Thyrospora lycopersici</name>
    <dbReference type="NCBI Taxonomy" id="183478"/>
    <lineage>
        <taxon>Eukaryota</taxon>
        <taxon>Fungi</taxon>
        <taxon>Dikarya</taxon>
        <taxon>Ascomycota</taxon>
        <taxon>Pezizomycotina</taxon>
        <taxon>Dothideomycetes</taxon>
        <taxon>Pleosporomycetidae</taxon>
        <taxon>Pleosporales</taxon>
        <taxon>Pleosporineae</taxon>
        <taxon>Pleosporaceae</taxon>
        <taxon>Stemphylium</taxon>
    </lineage>
</organism>
<evidence type="ECO:0000256" key="3">
    <source>
        <dbReference type="ARBA" id="ARBA00022553"/>
    </source>
</evidence>
<keyword evidence="3 6" id="KW-0597">Phosphoprotein</keyword>
<dbReference type="GO" id="GO:0000155">
    <property type="term" value="F:phosphorelay sensor kinase activity"/>
    <property type="evidence" value="ECO:0007669"/>
    <property type="project" value="InterPro"/>
</dbReference>
<dbReference type="PANTHER" id="PTHR43722:SF1">
    <property type="entry name" value="PROLINE IMINOPEPTIDASE"/>
    <property type="match status" value="1"/>
</dbReference>
<dbReference type="InterPro" id="IPR004358">
    <property type="entry name" value="Sig_transdc_His_kin-like_C"/>
</dbReference>
<dbReference type="InterPro" id="IPR011006">
    <property type="entry name" value="CheY-like_superfamily"/>
</dbReference>
<dbReference type="Gene3D" id="3.40.50.1820">
    <property type="entry name" value="alpha/beta hydrolase"/>
    <property type="match status" value="1"/>
</dbReference>
<dbReference type="InterPro" id="IPR000073">
    <property type="entry name" value="AB_hydrolase_1"/>
</dbReference>
<dbReference type="InterPro" id="IPR003661">
    <property type="entry name" value="HisK_dim/P_dom"/>
</dbReference>
<dbReference type="PROSITE" id="PS50110">
    <property type="entry name" value="RESPONSE_REGULATORY"/>
    <property type="match status" value="1"/>
</dbReference>
<keyword evidence="5" id="KW-0576">Peroxisome</keyword>
<feature type="region of interest" description="Disordered" evidence="7">
    <location>
        <begin position="530"/>
        <end position="596"/>
    </location>
</feature>
<accession>A0A364N2M2</accession>
<dbReference type="InterPro" id="IPR005944">
    <property type="entry name" value="Pro_iminopeptidase"/>
</dbReference>
<reference evidence="11" key="1">
    <citation type="submission" date="2018-05" db="EMBL/GenBank/DDBJ databases">
        <title>Draft genome sequence of Stemphylium lycopersici strain CIDEFI 213.</title>
        <authorList>
            <person name="Medina R."/>
            <person name="Franco M.E.E."/>
            <person name="Lucentini C.G."/>
            <person name="Saparrat M.C.N."/>
            <person name="Balatti P.A."/>
        </authorList>
    </citation>
    <scope>NUCLEOTIDE SEQUENCE [LARGE SCALE GENOMIC DNA]</scope>
    <source>
        <strain evidence="11">CIDEFI 213</strain>
    </source>
</reference>
<evidence type="ECO:0000256" key="2">
    <source>
        <dbReference type="ARBA" id="ARBA00005668"/>
    </source>
</evidence>
<dbReference type="InterPro" id="IPR001789">
    <property type="entry name" value="Sig_transdc_resp-reg_receiver"/>
</dbReference>
<feature type="compositionally biased region" description="Polar residues" evidence="7">
    <location>
        <begin position="628"/>
        <end position="645"/>
    </location>
</feature>
<sequence>MAQTAEMPSYQHEDAWNVDWLRVDDVHELHYQQYGKKDGKPVIYLHGGPGGNCSKGNTVFFDPSEYRVILLDQRGCGQSRPNATTTNNTTWHLVADIEALRKHLSIAKWHMVFGGSWGSTLALAYAQTHPESVGSLVLRGIFTVRDLELKWTNLRGGASFLFPDRFDEFLNFLPEEERSDHITNYHKRLMSSDTAISHPAATAWNTWEISISTLYPDPKAFQKLQEPAYLLAHARIEIHYFTNKAWMEDGQLLKKENVDRIRHIPTTIVQGRYDIVCPPITAWELHKQWPESKLHFVDDAGHSVMEPGTRKRLTEVCNDYLSAASFPFDIAEGPPPNPLPSSDITLNALVQHGVLKLDCDRAFLSLIDNRNQYICAEMTKDQPLMAPDPTYPLLLGTSRIALEWGVCPYTMSVFHGRPVVMPESPYIIADKTYFCIKDFRQVPNFAARPYVAGYPSMVSYLEIPLLSASGYILGSYCVVDNKERDFMQPTALGALREVTSAISSYLDMKRAEASKSRSERMMDGLRQFVGSDRPSAVSNVGRVGIKPPQATPFEPNILRAASRRDPGSQATDATASATATNVTESNKPSSPAAPPVEHLHSISISNAPAESMPQQDPTRPNSEDGPSRATSPMQRSCSDFTKPDMSSQIDDLFSRAASKIGYAMDLDGLVFFDAIPTGVQRRNGQVPFAFADDGSSHTEDLLAIPLARYRADNAADEQSAGQLVWVSGTGKTLDTGDVNSLAAFGNSLMSQVFSIEATLNTQSKSDFVSSISHELRSPLHGILASIELIQENAQGSELPPELSMIESCASTLLDTFDHLLEYSKVNSRSGTAQQSEQNASRPTLVGTMNVVTADLAMMIEEVLETVSTGHAHSLRLFSGLNKERQDTLNGQSRLTLLEPVIMTTHIEKDRNWTVAIDRGAWKRIVLNIISNSLKYTKSGHIDVRLSLLEATDGGTPQISFSVLDTGIGMSEEFLKYHIFTPFTQENVLSPGTGLGLSLVKAMVAALQGKVLVDSRLGEGTRVTVNIPYNQGPRKPTNLSAGAGTASQDRLQTKTLGLIGLFPPNEAGSKTIPYVAALPTVLEDSIRNLCQDHFGMDVVDISTGMPPTLDMILVDAHTLSRTYTYDWKELLPGCPSEALTHPVVVLGSPNKDEAQKIGGMRATHVISPVTKKRLCSALITALDNSASTEIQLASPPPPPTPTSHQNSVEPEPEASAPTSWNELAAETSSKNQETNLPTRHPPPKESPPPETPSNTQAPPCRFRRFLLVDDNLINLKMLCAFAKRFKVPYSSATDGAEAVRLYETAARENNGQDGYDCIFMDISMPVMDGFEAVNSIRRVEDDVLKLRAEEVQDGSVQEKKAERVYIFALTGLGSDKARKEAERSGFDEFLLKPVRFKDVLPLVAPLVT</sequence>
<evidence type="ECO:0000313" key="11">
    <source>
        <dbReference type="Proteomes" id="UP000249619"/>
    </source>
</evidence>
<feature type="modified residue" description="4-aspartylphosphate" evidence="6">
    <location>
        <position position="1320"/>
    </location>
</feature>
<dbReference type="Pfam" id="PF02518">
    <property type="entry name" value="HATPase_c"/>
    <property type="match status" value="1"/>
</dbReference>
<dbReference type="SUPFAM" id="SSF55781">
    <property type="entry name" value="GAF domain-like"/>
    <property type="match status" value="1"/>
</dbReference>
<dbReference type="GO" id="GO:0005777">
    <property type="term" value="C:peroxisome"/>
    <property type="evidence" value="ECO:0007669"/>
    <property type="project" value="UniProtKB-SubCell"/>
</dbReference>
<evidence type="ECO:0000313" key="10">
    <source>
        <dbReference type="EMBL" id="RAR10240.1"/>
    </source>
</evidence>
<dbReference type="InterPro" id="IPR005467">
    <property type="entry name" value="His_kinase_dom"/>
</dbReference>
<dbReference type="NCBIfam" id="TIGR01249">
    <property type="entry name" value="pro_imino_pep_1"/>
    <property type="match status" value="1"/>
</dbReference>
<dbReference type="EC" id="2.7.13.3" evidence="10"/>
<evidence type="ECO:0000259" key="9">
    <source>
        <dbReference type="PROSITE" id="PS50110"/>
    </source>
</evidence>
<dbReference type="PRINTS" id="PR00111">
    <property type="entry name" value="ABHYDROLASE"/>
</dbReference>
<comment type="caution">
    <text evidence="10">The sequence shown here is derived from an EMBL/GenBank/DDBJ whole genome shotgun (WGS) entry which is preliminary data.</text>
</comment>
<dbReference type="Pfam" id="PF00072">
    <property type="entry name" value="Response_reg"/>
    <property type="match status" value="1"/>
</dbReference>
<feature type="domain" description="Response regulatory" evidence="9">
    <location>
        <begin position="1263"/>
        <end position="1406"/>
    </location>
</feature>
<dbReference type="GO" id="GO:0004177">
    <property type="term" value="F:aminopeptidase activity"/>
    <property type="evidence" value="ECO:0007669"/>
    <property type="project" value="UniProtKB-EC"/>
</dbReference>
<feature type="compositionally biased region" description="Low complexity" evidence="7">
    <location>
        <begin position="570"/>
        <end position="583"/>
    </location>
</feature>